<organism evidence="3">
    <name type="scientific">marine sediment metagenome</name>
    <dbReference type="NCBI Taxonomy" id="412755"/>
    <lineage>
        <taxon>unclassified sequences</taxon>
        <taxon>metagenomes</taxon>
        <taxon>ecological metagenomes</taxon>
    </lineage>
</organism>
<sequence length="94" mass="11720">MVEIQFHPIAQEDIKELYDYFSRFSLQYADSFVEGLYEHIESLKRFPQMGKEYPENNRYRQLIYQNYRILYFYKEEEEKIIIMIIVHCSRHLKL</sequence>
<dbReference type="EMBL" id="LAZR01005190">
    <property type="protein sequence ID" value="KKN02038.1"/>
    <property type="molecule type" value="Genomic_DNA"/>
</dbReference>
<evidence type="ECO:0000256" key="1">
    <source>
        <dbReference type="ARBA" id="ARBA00006226"/>
    </source>
</evidence>
<comment type="similarity">
    <text evidence="1">Belongs to the RelE toxin family.</text>
</comment>
<dbReference type="InterPro" id="IPR051803">
    <property type="entry name" value="TA_system_RelE-like_toxin"/>
</dbReference>
<accession>A0A0F9Q9I7</accession>
<evidence type="ECO:0008006" key="4">
    <source>
        <dbReference type="Google" id="ProtNLM"/>
    </source>
</evidence>
<reference evidence="3" key="1">
    <citation type="journal article" date="2015" name="Nature">
        <title>Complex archaea that bridge the gap between prokaryotes and eukaryotes.</title>
        <authorList>
            <person name="Spang A."/>
            <person name="Saw J.H."/>
            <person name="Jorgensen S.L."/>
            <person name="Zaremba-Niedzwiedzka K."/>
            <person name="Martijn J."/>
            <person name="Lind A.E."/>
            <person name="van Eijk R."/>
            <person name="Schleper C."/>
            <person name="Guy L."/>
            <person name="Ettema T.J."/>
        </authorList>
    </citation>
    <scope>NUCLEOTIDE SEQUENCE</scope>
</reference>
<comment type="caution">
    <text evidence="3">The sequence shown here is derived from an EMBL/GenBank/DDBJ whole genome shotgun (WGS) entry which is preliminary data.</text>
</comment>
<dbReference type="SUPFAM" id="SSF143011">
    <property type="entry name" value="RelE-like"/>
    <property type="match status" value="1"/>
</dbReference>
<dbReference type="Gene3D" id="3.30.2310.20">
    <property type="entry name" value="RelE-like"/>
    <property type="match status" value="1"/>
</dbReference>
<dbReference type="AlphaFoldDB" id="A0A0F9Q9I7"/>
<keyword evidence="2" id="KW-1277">Toxin-antitoxin system</keyword>
<gene>
    <name evidence="3" type="ORF">LCGC14_1121790</name>
</gene>
<dbReference type="InterPro" id="IPR035093">
    <property type="entry name" value="RelE/ParE_toxin_dom_sf"/>
</dbReference>
<dbReference type="Pfam" id="PF05016">
    <property type="entry name" value="ParE_toxin"/>
    <property type="match status" value="1"/>
</dbReference>
<protein>
    <recommendedName>
        <fullName evidence="4">Plasmid stabilization system protein</fullName>
    </recommendedName>
</protein>
<name>A0A0F9Q9I7_9ZZZZ</name>
<dbReference type="InterPro" id="IPR007712">
    <property type="entry name" value="RelE/ParE_toxin"/>
</dbReference>
<proteinExistence type="inferred from homology"/>
<evidence type="ECO:0000313" key="3">
    <source>
        <dbReference type="EMBL" id="KKN02038.1"/>
    </source>
</evidence>
<dbReference type="PANTHER" id="PTHR33755">
    <property type="entry name" value="TOXIN PARE1-RELATED"/>
    <property type="match status" value="1"/>
</dbReference>
<evidence type="ECO:0000256" key="2">
    <source>
        <dbReference type="ARBA" id="ARBA00022649"/>
    </source>
</evidence>